<dbReference type="RefSeq" id="WP_342808701.1">
    <property type="nucleotide sequence ID" value="NZ_JAOPJZ010000006.1"/>
</dbReference>
<dbReference type="SUPFAM" id="SSF49503">
    <property type="entry name" value="Cupredoxins"/>
    <property type="match status" value="1"/>
</dbReference>
<sequence length="292" mass="32431">MTVDYLSRRRMLTLSGGAATVALAGCLGGDEDDPGVTDDHGDEDHTGVEAEREAYVVTYHWGYAVFDEHGDELDQIEIAPGTELTIHAVNDHAYDAFEALPDPVAEQLDDFDALARTEEKVEAGEFPEPEDATVEGVYDEAHGRGGDDDHDDGHSHSVSRELEIEFLHDEDDDGHDDDDHGHDDDDHGHDDDGHDDDDHDDDDHGHDDDDHDDDDHGHDDDDHDHDHEDAKLDHGFMIVDTDIMLDVPADKDEPVTGSVVFDEPGTYEAMCQIDCGYYHTEQVEELIVVTEE</sequence>
<keyword evidence="3" id="KW-1185">Reference proteome</keyword>
<protein>
    <submittedName>
        <fullName evidence="2">Uncharacterized protein</fullName>
    </submittedName>
</protein>
<feature type="compositionally biased region" description="Basic and acidic residues" evidence="1">
    <location>
        <begin position="202"/>
        <end position="228"/>
    </location>
</feature>
<dbReference type="EMBL" id="JAOPJZ010000006">
    <property type="protein sequence ID" value="MCU4752361.1"/>
    <property type="molecule type" value="Genomic_DNA"/>
</dbReference>
<comment type="caution">
    <text evidence="2">The sequence shown here is derived from an EMBL/GenBank/DDBJ whole genome shotgun (WGS) entry which is preliminary data.</text>
</comment>
<dbReference type="AlphaFoldDB" id="A0AAP2Z873"/>
<name>A0AAP2Z873_9EURY</name>
<evidence type="ECO:0000313" key="2">
    <source>
        <dbReference type="EMBL" id="MCU4752361.1"/>
    </source>
</evidence>
<dbReference type="InterPro" id="IPR008972">
    <property type="entry name" value="Cupredoxin"/>
</dbReference>
<feature type="region of interest" description="Disordered" evidence="1">
    <location>
        <begin position="170"/>
        <end position="228"/>
    </location>
</feature>
<dbReference type="Proteomes" id="UP001321047">
    <property type="component" value="Unassembled WGS sequence"/>
</dbReference>
<reference evidence="2 3" key="1">
    <citation type="submission" date="2022-09" db="EMBL/GenBank/DDBJ databases">
        <title>Enrichment on poylsaccharides allowed isolation of novel metabolic and taxonomic groups of Haloarchaea.</title>
        <authorList>
            <person name="Sorokin D.Y."/>
            <person name="Elcheninov A.G."/>
            <person name="Khizhniak T.V."/>
            <person name="Kolganova T.V."/>
            <person name="Kublanov I.V."/>
        </authorList>
    </citation>
    <scope>NUCLEOTIDE SEQUENCE [LARGE SCALE GENOMIC DNA]</scope>
    <source>
        <strain evidence="2 3">AArc-curdl1</strain>
    </source>
</reference>
<proteinExistence type="predicted"/>
<accession>A0AAP2Z873</accession>
<dbReference type="Gene3D" id="2.60.40.420">
    <property type="entry name" value="Cupredoxins - blue copper proteins"/>
    <property type="match status" value="1"/>
</dbReference>
<evidence type="ECO:0000313" key="3">
    <source>
        <dbReference type="Proteomes" id="UP001321047"/>
    </source>
</evidence>
<feature type="compositionally biased region" description="Basic and acidic residues" evidence="1">
    <location>
        <begin position="177"/>
        <end position="192"/>
    </location>
</feature>
<evidence type="ECO:0000256" key="1">
    <source>
        <dbReference type="SAM" id="MobiDB-lite"/>
    </source>
</evidence>
<gene>
    <name evidence="2" type="ORF">OB919_10240</name>
</gene>
<organism evidence="2 3">
    <name type="scientific">Natronosalvus hydrolyticus</name>
    <dbReference type="NCBI Taxonomy" id="2979988"/>
    <lineage>
        <taxon>Archaea</taxon>
        <taxon>Methanobacteriati</taxon>
        <taxon>Methanobacteriota</taxon>
        <taxon>Stenosarchaea group</taxon>
        <taxon>Halobacteria</taxon>
        <taxon>Halobacteriales</taxon>
        <taxon>Natrialbaceae</taxon>
        <taxon>Natronosalvus</taxon>
    </lineage>
</organism>